<sequence length="164" mass="17926">MYAQPAISSTVRVSFANPSHRNTDNQGLLVYRDNPSYGCIIPVPPAFNPTYSNPALTAQPGFQDNQRLIGTSARRVTVVQPAPVVVHGIFPPDYWGLSLFSLLCCSLPLGILAFIYSRRTRDATLNGDFITAEYYSKKSKIISICSIVLGLFCIVVATTIVLVL</sequence>
<dbReference type="RefSeq" id="XP_031567633.1">
    <property type="nucleotide sequence ID" value="XM_031711773.1"/>
</dbReference>
<evidence type="ECO:0000256" key="4">
    <source>
        <dbReference type="ARBA" id="ARBA00022989"/>
    </source>
</evidence>
<evidence type="ECO:0000256" key="3">
    <source>
        <dbReference type="ARBA" id="ARBA00022692"/>
    </source>
</evidence>
<keyword evidence="3 6" id="KW-0812">Transmembrane</keyword>
<dbReference type="AlphaFoldDB" id="A0A6P8IMN0"/>
<organism evidence="7 8">
    <name type="scientific">Actinia tenebrosa</name>
    <name type="common">Australian red waratah sea anemone</name>
    <dbReference type="NCBI Taxonomy" id="6105"/>
    <lineage>
        <taxon>Eukaryota</taxon>
        <taxon>Metazoa</taxon>
        <taxon>Cnidaria</taxon>
        <taxon>Anthozoa</taxon>
        <taxon>Hexacorallia</taxon>
        <taxon>Actiniaria</taxon>
        <taxon>Actiniidae</taxon>
        <taxon>Actinia</taxon>
    </lineage>
</organism>
<evidence type="ECO:0000313" key="7">
    <source>
        <dbReference type="Proteomes" id="UP000515163"/>
    </source>
</evidence>
<reference evidence="8" key="1">
    <citation type="submission" date="2025-08" db="UniProtKB">
        <authorList>
            <consortium name="RefSeq"/>
        </authorList>
    </citation>
    <scope>IDENTIFICATION</scope>
    <source>
        <tissue evidence="8">Tentacle</tissue>
    </source>
</reference>
<evidence type="ECO:0000256" key="1">
    <source>
        <dbReference type="ARBA" id="ARBA00004370"/>
    </source>
</evidence>
<accession>A0A6P8IMN0</accession>
<comment type="similarity">
    <text evidence="2">Belongs to the CD225/Dispanin family.</text>
</comment>
<gene>
    <name evidence="8" type="primary">LOC116302476</name>
</gene>
<dbReference type="InParanoid" id="A0A6P8IMN0"/>
<keyword evidence="5 6" id="KW-0472">Membrane</keyword>
<dbReference type="FunCoup" id="A0A6P8IMN0">
    <property type="interactions" value="218"/>
</dbReference>
<dbReference type="GeneID" id="116302476"/>
<dbReference type="PANTHER" id="PTHR14948">
    <property type="entry name" value="NG5"/>
    <property type="match status" value="1"/>
</dbReference>
<dbReference type="Proteomes" id="UP000515163">
    <property type="component" value="Unplaced"/>
</dbReference>
<dbReference type="KEGG" id="aten:116302476"/>
<protein>
    <submittedName>
        <fullName evidence="8">Proline-rich transmembrane protein 1-like isoform X1</fullName>
    </submittedName>
</protein>
<dbReference type="InterPro" id="IPR007593">
    <property type="entry name" value="CD225/Dispanin_fam"/>
</dbReference>
<evidence type="ECO:0000256" key="6">
    <source>
        <dbReference type="SAM" id="Phobius"/>
    </source>
</evidence>
<dbReference type="Pfam" id="PF04505">
    <property type="entry name" value="CD225"/>
    <property type="match status" value="1"/>
</dbReference>
<comment type="subcellular location">
    <subcellularLocation>
        <location evidence="1">Membrane</location>
    </subcellularLocation>
</comment>
<feature type="transmembrane region" description="Helical" evidence="6">
    <location>
        <begin position="141"/>
        <end position="163"/>
    </location>
</feature>
<keyword evidence="7" id="KW-1185">Reference proteome</keyword>
<proteinExistence type="inferred from homology"/>
<feature type="transmembrane region" description="Helical" evidence="6">
    <location>
        <begin position="94"/>
        <end position="116"/>
    </location>
</feature>
<evidence type="ECO:0000256" key="5">
    <source>
        <dbReference type="ARBA" id="ARBA00023136"/>
    </source>
</evidence>
<name>A0A6P8IMN0_ACTTE</name>
<evidence type="ECO:0000256" key="2">
    <source>
        <dbReference type="ARBA" id="ARBA00006843"/>
    </source>
</evidence>
<dbReference type="PANTHER" id="PTHR14948:SF25">
    <property type="entry name" value="DUF4190 DOMAIN-CONTAINING PROTEIN"/>
    <property type="match status" value="1"/>
</dbReference>
<keyword evidence="4 6" id="KW-1133">Transmembrane helix</keyword>
<evidence type="ECO:0000313" key="8">
    <source>
        <dbReference type="RefSeq" id="XP_031567633.1"/>
    </source>
</evidence>
<dbReference type="InterPro" id="IPR051423">
    <property type="entry name" value="CD225/Dispanin"/>
</dbReference>
<dbReference type="GO" id="GO:0016020">
    <property type="term" value="C:membrane"/>
    <property type="evidence" value="ECO:0007669"/>
    <property type="project" value="UniProtKB-SubCell"/>
</dbReference>
<dbReference type="OrthoDB" id="10018862at2759"/>